<proteinExistence type="predicted"/>
<dbReference type="RefSeq" id="WP_198986588.1">
    <property type="nucleotide sequence ID" value="NZ_CP066558.1"/>
</dbReference>
<gene>
    <name evidence="1" type="ORF">JFL49_02015</name>
</gene>
<keyword evidence="2" id="KW-1185">Reference proteome</keyword>
<evidence type="ECO:0000313" key="1">
    <source>
        <dbReference type="EMBL" id="QQF82716.1"/>
    </source>
</evidence>
<dbReference type="AlphaFoldDB" id="A0A9Q7E7Q6"/>
<dbReference type="Proteomes" id="UP000595373">
    <property type="component" value="Chromosome"/>
</dbReference>
<evidence type="ECO:0000313" key="2">
    <source>
        <dbReference type="Proteomes" id="UP000595373"/>
    </source>
</evidence>
<name>A0A9Q7E7Q6_HISSO</name>
<sequence length="274" mass="31338">MRFSQHLRQLGQPIAYYPKMAKPLGGVPAAILFCQLFYWQDKTDNPLGVYKTQAELEQETGLSRREQETARKKLVELGLLIETHKRLEHRIYFKLDLAKFDDLMATIFEVENPTLPDGDNVQPRMAESDIREVAKPPYLNTTNNITNNNIKKDLTNVKSKKATPKPTALALLAEFGITDQLAEDFIEQRKVKKAPITQTVLNRLQTQADIAKLPLVEVVAIMIDRNWTGFNANWDWRGESQFSGKADPSSKPKFSDENTTWWQGRTIEIYGDTL</sequence>
<accession>A0A9Q7E7Q6</accession>
<organism evidence="1 2">
    <name type="scientific">Histophilus somni</name>
    <name type="common">Haemophilus somnus</name>
    <dbReference type="NCBI Taxonomy" id="731"/>
    <lineage>
        <taxon>Bacteria</taxon>
        <taxon>Pseudomonadati</taxon>
        <taxon>Pseudomonadota</taxon>
        <taxon>Gammaproteobacteria</taxon>
        <taxon>Pasteurellales</taxon>
        <taxon>Pasteurellaceae</taxon>
        <taxon>Histophilus</taxon>
    </lineage>
</organism>
<protein>
    <submittedName>
        <fullName evidence="1">DNA replication protein</fullName>
    </submittedName>
</protein>
<reference evidence="1 2" key="1">
    <citation type="submission" date="2020-12" db="EMBL/GenBank/DDBJ databases">
        <title>ASc-MMNZ-VFA-070.</title>
        <authorList>
            <person name="Schryvers A."/>
            <person name="Mostafa Nazari M."/>
            <person name="Farshchi Andisi V."/>
            <person name="Timsit E."/>
            <person name="Walter Morck D."/>
        </authorList>
    </citation>
    <scope>NUCLEOTIDE SEQUENCE [LARGE SCALE GENOMIC DNA]</scope>
    <source>
        <strain evidence="1 2">ASc-MMNZ-VFA-070</strain>
    </source>
</reference>
<dbReference type="EMBL" id="CP066558">
    <property type="protein sequence ID" value="QQF82716.1"/>
    <property type="molecule type" value="Genomic_DNA"/>
</dbReference>